<comment type="caution">
    <text evidence="10">The sequence shown here is derived from an EMBL/GenBank/DDBJ whole genome shotgun (WGS) entry which is preliminary data.</text>
</comment>
<feature type="transmembrane region" description="Helical" evidence="8">
    <location>
        <begin position="58"/>
        <end position="76"/>
    </location>
</feature>
<gene>
    <name evidence="10" type="ORF">CKY47_08555</name>
</gene>
<dbReference type="PANTHER" id="PTHR30576">
    <property type="entry name" value="COLANIC BIOSYNTHESIS UDP-GLUCOSE LIPID CARRIER TRANSFERASE"/>
    <property type="match status" value="1"/>
</dbReference>
<evidence type="ECO:0000256" key="2">
    <source>
        <dbReference type="ARBA" id="ARBA00006464"/>
    </source>
</evidence>
<dbReference type="EMBL" id="NSDM01000003">
    <property type="protein sequence ID" value="MDQ2584028.1"/>
    <property type="molecule type" value="Genomic_DNA"/>
</dbReference>
<feature type="transmembrane region" description="Helical" evidence="8">
    <location>
        <begin position="122"/>
        <end position="140"/>
    </location>
</feature>
<name>A0ABU0WWZ6_9PSEU</name>
<evidence type="ECO:0000256" key="5">
    <source>
        <dbReference type="ARBA" id="ARBA00022989"/>
    </source>
</evidence>
<keyword evidence="3" id="KW-0808">Transferase</keyword>
<keyword evidence="6 8" id="KW-0472">Membrane</keyword>
<feature type="domain" description="Bacterial sugar transferase" evidence="9">
    <location>
        <begin position="310"/>
        <end position="490"/>
    </location>
</feature>
<feature type="region of interest" description="Disordered" evidence="7">
    <location>
        <begin position="22"/>
        <end position="44"/>
    </location>
</feature>
<evidence type="ECO:0000313" key="10">
    <source>
        <dbReference type="EMBL" id="MDQ2584028.1"/>
    </source>
</evidence>
<dbReference type="InterPro" id="IPR003362">
    <property type="entry name" value="Bact_transf"/>
</dbReference>
<dbReference type="Pfam" id="PF02397">
    <property type="entry name" value="Bac_transf"/>
    <property type="match status" value="1"/>
</dbReference>
<evidence type="ECO:0000259" key="9">
    <source>
        <dbReference type="Pfam" id="PF02397"/>
    </source>
</evidence>
<evidence type="ECO:0000313" key="11">
    <source>
        <dbReference type="Proteomes" id="UP001225605"/>
    </source>
</evidence>
<comment type="subcellular location">
    <subcellularLocation>
        <location evidence="1">Membrane</location>
        <topology evidence="1">Multi-pass membrane protein</topology>
    </subcellularLocation>
</comment>
<evidence type="ECO:0000256" key="3">
    <source>
        <dbReference type="ARBA" id="ARBA00022679"/>
    </source>
</evidence>
<evidence type="ECO:0000256" key="8">
    <source>
        <dbReference type="SAM" id="Phobius"/>
    </source>
</evidence>
<reference evidence="10 11" key="1">
    <citation type="submission" date="2017-06" db="EMBL/GenBank/DDBJ databases">
        <title>Cultured bacterium strain Saccharothrix yanglingensis Hhs.015.</title>
        <authorList>
            <person name="Xia Y."/>
        </authorList>
    </citation>
    <scope>NUCLEOTIDE SEQUENCE [LARGE SCALE GENOMIC DNA]</scope>
    <source>
        <strain evidence="10 11">Hhs.015</strain>
    </source>
</reference>
<keyword evidence="11" id="KW-1185">Reference proteome</keyword>
<accession>A0ABU0WWZ6</accession>
<dbReference type="InterPro" id="IPR017475">
    <property type="entry name" value="EPS_sugar_tfrase"/>
</dbReference>
<feature type="transmembrane region" description="Helical" evidence="8">
    <location>
        <begin position="82"/>
        <end position="101"/>
    </location>
</feature>
<feature type="transmembrane region" description="Helical" evidence="8">
    <location>
        <begin position="315"/>
        <end position="338"/>
    </location>
</feature>
<proteinExistence type="inferred from homology"/>
<dbReference type="Gene3D" id="3.40.50.720">
    <property type="entry name" value="NAD(P)-binding Rossmann-like Domain"/>
    <property type="match status" value="1"/>
</dbReference>
<keyword evidence="5 8" id="KW-1133">Transmembrane helix</keyword>
<dbReference type="NCBIfam" id="TIGR03025">
    <property type="entry name" value="EPS_sugtrans"/>
    <property type="match status" value="1"/>
</dbReference>
<sequence length="496" mass="54953">MVERTSSDVVWRGRDALGARQGRSEVNGVGSATTSPPVSRWRHPRPREVSWRDALRRVNAVAVLLVAVDAGVVALVCARQPPGWRATALVAVALLGARGACRLYRRRLWLSWFHDLPRSAGATALAFALVTCLDLVAGAPPADTRAAQWSVLAFAALSEPARLAVFAFGRWARRRFDRCDRTIVVGTDKVGVDLVGSMLAHPEFGLRPVGFIDPEPVLDRAALPVALLDEDLADAITRLGVGTVVLAFSRTRESYVVDSAIAAHRLGCTTLVVPRMFELHQDGPDIERLRSYPLMRLGTAPTSRPTWWVKRTMDVLLAAVALVVLSPVIAACALAVLLESGRPVIFRQVRVGMDDHPFVLYKLRSVRMNGNDDSQVTWSVVGDRRVGPVGRFLRRSSLDELPQLWNIIRGDMSIVGPRPERPGFVREFSAIHELYWARHRVPTGLTGLAQVHGLRGDTSIVDRSRYDNYYIANWSLWLDVKILLQTVGELLCRRDR</sequence>
<evidence type="ECO:0000256" key="4">
    <source>
        <dbReference type="ARBA" id="ARBA00022692"/>
    </source>
</evidence>
<organism evidence="10 11">
    <name type="scientific">Saccharothrix yanglingensis</name>
    <dbReference type="NCBI Taxonomy" id="659496"/>
    <lineage>
        <taxon>Bacteria</taxon>
        <taxon>Bacillati</taxon>
        <taxon>Actinomycetota</taxon>
        <taxon>Actinomycetes</taxon>
        <taxon>Pseudonocardiales</taxon>
        <taxon>Pseudonocardiaceae</taxon>
        <taxon>Saccharothrix</taxon>
    </lineage>
</organism>
<feature type="transmembrane region" description="Helical" evidence="8">
    <location>
        <begin position="146"/>
        <end position="168"/>
    </location>
</feature>
<dbReference type="PANTHER" id="PTHR30576:SF0">
    <property type="entry name" value="UNDECAPRENYL-PHOSPHATE N-ACETYLGALACTOSAMINYL 1-PHOSPHATE TRANSFERASE-RELATED"/>
    <property type="match status" value="1"/>
</dbReference>
<evidence type="ECO:0000256" key="7">
    <source>
        <dbReference type="SAM" id="MobiDB-lite"/>
    </source>
</evidence>
<evidence type="ECO:0000256" key="6">
    <source>
        <dbReference type="ARBA" id="ARBA00023136"/>
    </source>
</evidence>
<evidence type="ECO:0000256" key="1">
    <source>
        <dbReference type="ARBA" id="ARBA00004141"/>
    </source>
</evidence>
<protein>
    <submittedName>
        <fullName evidence="10">UDP-phosphate galactose phosphotransferase</fullName>
    </submittedName>
</protein>
<dbReference type="Proteomes" id="UP001225605">
    <property type="component" value="Unassembled WGS sequence"/>
</dbReference>
<keyword evidence="4 8" id="KW-0812">Transmembrane</keyword>
<comment type="similarity">
    <text evidence="2">Belongs to the bacterial sugar transferase family.</text>
</comment>